<dbReference type="HAMAP" id="MF_00028">
    <property type="entry name" value="CobQ"/>
    <property type="match status" value="1"/>
</dbReference>
<dbReference type="Gene3D" id="3.40.50.300">
    <property type="entry name" value="P-loop containing nucleotide triphosphate hydrolases"/>
    <property type="match status" value="1"/>
</dbReference>
<dbReference type="InterPro" id="IPR002586">
    <property type="entry name" value="CobQ/CobB/MinD/ParA_Nub-bd_dom"/>
</dbReference>
<dbReference type="NCBIfam" id="NF001989">
    <property type="entry name" value="PRK00784.1"/>
    <property type="match status" value="1"/>
</dbReference>
<sequence length="284" mass="31742">MKKLAPIMFVGTGSDVGKSVITTGFCRIFKQDGYQPAPFKAQNMSNFSVILDDGTEMAIAQSTQAEAAGISPTVDMNPIMLKPTADHQSNVLLLGKSLGVKNAYEYFRGEGWQHLRDEAHRAYDRLAEQYSPMVLEGAGSISELNLKDRDMVNLAMGIYAKANIILVADIERGGIFASLYGSIMLISEEERPYIKGIIINKFRGDMKFFESGVKMIEELCQVPVLGVIPYYQDIEIVAEDSLSASHASEKIQANDLDYKNAQYDRLADHIRQYVDIDRIYQILY</sequence>
<keyword evidence="4 5" id="KW-0315">Glutamine amidotransferase</keyword>
<dbReference type="SUPFAM" id="SSF52540">
    <property type="entry name" value="P-loop containing nucleoside triphosphate hydrolases"/>
    <property type="match status" value="1"/>
</dbReference>
<evidence type="ECO:0000256" key="3">
    <source>
        <dbReference type="ARBA" id="ARBA00022573"/>
    </source>
</evidence>
<comment type="caution">
    <text evidence="5">Lacks conserved residue(s) required for the propagation of feature annotation.</text>
</comment>
<reference evidence="8" key="1">
    <citation type="journal article" date="2019" name="Int. J. Syst. Evol. Microbiol.">
        <title>The Global Catalogue of Microorganisms (GCM) 10K type strain sequencing project: providing services to taxonomists for standard genome sequencing and annotation.</title>
        <authorList>
            <consortium name="The Broad Institute Genomics Platform"/>
            <consortium name="The Broad Institute Genome Sequencing Center for Infectious Disease"/>
            <person name="Wu L."/>
            <person name="Ma J."/>
        </authorList>
    </citation>
    <scope>NUCLEOTIDE SEQUENCE [LARGE SCALE GENOMIC DNA]</scope>
    <source>
        <strain evidence="8">JCM 18424</strain>
    </source>
</reference>
<feature type="domain" description="CobQ/CobB/MinD/ParA nucleotide binding" evidence="6">
    <location>
        <begin position="7"/>
        <end position="239"/>
    </location>
</feature>
<protein>
    <recommendedName>
        <fullName evidence="2 5">Cobyric acid synthase</fullName>
    </recommendedName>
</protein>
<accession>A0ABP9MJR2</accession>
<dbReference type="Pfam" id="PF01656">
    <property type="entry name" value="CbiA"/>
    <property type="match status" value="1"/>
</dbReference>
<evidence type="ECO:0000256" key="4">
    <source>
        <dbReference type="ARBA" id="ARBA00022962"/>
    </source>
</evidence>
<keyword evidence="8" id="KW-1185">Reference proteome</keyword>
<evidence type="ECO:0000256" key="2">
    <source>
        <dbReference type="ARBA" id="ARBA00019833"/>
    </source>
</evidence>
<evidence type="ECO:0000313" key="8">
    <source>
        <dbReference type="Proteomes" id="UP001500631"/>
    </source>
</evidence>
<gene>
    <name evidence="5" type="primary">cobQ</name>
    <name evidence="7" type="ORF">GCM10023338_06090</name>
</gene>
<dbReference type="Proteomes" id="UP001500631">
    <property type="component" value="Unassembled WGS sequence"/>
</dbReference>
<evidence type="ECO:0000256" key="1">
    <source>
        <dbReference type="ARBA" id="ARBA00004953"/>
    </source>
</evidence>
<dbReference type="InterPro" id="IPR027417">
    <property type="entry name" value="P-loop_NTPase"/>
</dbReference>
<dbReference type="PANTHER" id="PTHR21343">
    <property type="entry name" value="DETHIOBIOTIN SYNTHETASE"/>
    <property type="match status" value="1"/>
</dbReference>
<dbReference type="InterPro" id="IPR047045">
    <property type="entry name" value="CobQ_N"/>
</dbReference>
<dbReference type="EMBL" id="BAABKE010000002">
    <property type="protein sequence ID" value="GAA5096087.1"/>
    <property type="molecule type" value="Genomic_DNA"/>
</dbReference>
<comment type="similarity">
    <text evidence="5">Belongs to the CobB/CobQ family. CobQ subfamily.</text>
</comment>
<comment type="pathway">
    <text evidence="1 5">Cofactor biosynthesis; adenosylcobalamin biosynthesis.</text>
</comment>
<evidence type="ECO:0000313" key="7">
    <source>
        <dbReference type="EMBL" id="GAA5096087.1"/>
    </source>
</evidence>
<evidence type="ECO:0000259" key="6">
    <source>
        <dbReference type="Pfam" id="PF01656"/>
    </source>
</evidence>
<dbReference type="InterPro" id="IPR004459">
    <property type="entry name" value="CobQ_synth"/>
</dbReference>
<dbReference type="CDD" id="cd05389">
    <property type="entry name" value="CobQ_N"/>
    <property type="match status" value="1"/>
</dbReference>
<comment type="function">
    <text evidence="5">Catalyzes amidations at positions B, D, E, and G on adenosylcobyrinic A,C-diamide. NH(2) groups are provided by glutamine, and one molecule of ATP is hydrogenolyzed for each amidation.</text>
</comment>
<dbReference type="PANTHER" id="PTHR21343:SF1">
    <property type="entry name" value="COBYRIC ACID SYNTHASE"/>
    <property type="match status" value="1"/>
</dbReference>
<organism evidence="7 8">
    <name type="scientific">Wohlfahrtiimonas larvae</name>
    <dbReference type="NCBI Taxonomy" id="1157986"/>
    <lineage>
        <taxon>Bacteria</taxon>
        <taxon>Pseudomonadati</taxon>
        <taxon>Pseudomonadota</taxon>
        <taxon>Gammaproteobacteria</taxon>
        <taxon>Cardiobacteriales</taxon>
        <taxon>Ignatzschineriaceae</taxon>
        <taxon>Wohlfahrtiimonas</taxon>
    </lineage>
</organism>
<keyword evidence="3 5" id="KW-0169">Cobalamin biosynthesis</keyword>
<name>A0ABP9MJR2_9GAMM</name>
<proteinExistence type="inferred from homology"/>
<comment type="caution">
    <text evidence="7">The sequence shown here is derived from an EMBL/GenBank/DDBJ whole genome shotgun (WGS) entry which is preliminary data.</text>
</comment>
<evidence type="ECO:0000256" key="5">
    <source>
        <dbReference type="HAMAP-Rule" id="MF_00028"/>
    </source>
</evidence>